<keyword evidence="1" id="KW-0732">Signal</keyword>
<sequence length="102" mass="11742">MEHTVCSSMILSYFLVLLSHKCFKQCCSRYLFLFLCPYKKNSSVLGSLFLSQSQVSFSLSLLVLQTSRVLPIILSSFSHDTQSTIRKRNLSLFLILEHDFLI</sequence>
<dbReference type="EMBL" id="HBUF01121492">
    <property type="protein sequence ID" value="CAG6642257.1"/>
    <property type="molecule type" value="Transcribed_RNA"/>
</dbReference>
<evidence type="ECO:0000256" key="1">
    <source>
        <dbReference type="SAM" id="SignalP"/>
    </source>
</evidence>
<reference evidence="2" key="1">
    <citation type="submission" date="2021-05" db="EMBL/GenBank/DDBJ databases">
        <authorList>
            <person name="Alioto T."/>
            <person name="Alioto T."/>
            <person name="Gomez Garrido J."/>
        </authorList>
    </citation>
    <scope>NUCLEOTIDE SEQUENCE</scope>
</reference>
<feature type="chain" id="PRO_5034250450" evidence="1">
    <location>
        <begin position="25"/>
        <end position="102"/>
    </location>
</feature>
<name>A0A8D8W075_9HEMI</name>
<evidence type="ECO:0000313" key="2">
    <source>
        <dbReference type="EMBL" id="CAG6642257.1"/>
    </source>
</evidence>
<protein>
    <submittedName>
        <fullName evidence="2">Uncharacterized protein</fullName>
    </submittedName>
</protein>
<proteinExistence type="predicted"/>
<feature type="signal peptide" evidence="1">
    <location>
        <begin position="1"/>
        <end position="24"/>
    </location>
</feature>
<organism evidence="2">
    <name type="scientific">Cacopsylla melanoneura</name>
    <dbReference type="NCBI Taxonomy" id="428564"/>
    <lineage>
        <taxon>Eukaryota</taxon>
        <taxon>Metazoa</taxon>
        <taxon>Ecdysozoa</taxon>
        <taxon>Arthropoda</taxon>
        <taxon>Hexapoda</taxon>
        <taxon>Insecta</taxon>
        <taxon>Pterygota</taxon>
        <taxon>Neoptera</taxon>
        <taxon>Paraneoptera</taxon>
        <taxon>Hemiptera</taxon>
        <taxon>Sternorrhyncha</taxon>
        <taxon>Psylloidea</taxon>
        <taxon>Psyllidae</taxon>
        <taxon>Psyllinae</taxon>
        <taxon>Cacopsylla</taxon>
    </lineage>
</organism>
<dbReference type="AlphaFoldDB" id="A0A8D8W075"/>
<accession>A0A8D8W075</accession>